<keyword evidence="1" id="KW-0472">Membrane</keyword>
<reference evidence="2" key="1">
    <citation type="submission" date="2013-05" db="EMBL/GenBank/DDBJ databases">
        <authorList>
            <person name="Yim A.K.Y."/>
            <person name="Chan T.F."/>
            <person name="Ji K.M."/>
            <person name="Liu X.Y."/>
            <person name="Zhou J.W."/>
            <person name="Li R.Q."/>
            <person name="Yang K.Y."/>
            <person name="Li J."/>
            <person name="Li M."/>
            <person name="Law P.T.W."/>
            <person name="Wu Y.L."/>
            <person name="Cai Z.L."/>
            <person name="Qin H."/>
            <person name="Bao Y."/>
            <person name="Leung R.K.K."/>
            <person name="Ng P.K.S."/>
            <person name="Zou J."/>
            <person name="Zhong X.J."/>
            <person name="Ran P.X."/>
            <person name="Zhong N.S."/>
            <person name="Liu Z.G."/>
            <person name="Tsui S.K.W."/>
        </authorList>
    </citation>
    <scope>NUCLEOTIDE SEQUENCE</scope>
    <source>
        <strain evidence="2">Derf</strain>
        <tissue evidence="2">Whole organism</tissue>
    </source>
</reference>
<keyword evidence="1" id="KW-0812">Transmembrane</keyword>
<organism evidence="2 3">
    <name type="scientific">Dermatophagoides farinae</name>
    <name type="common">American house dust mite</name>
    <dbReference type="NCBI Taxonomy" id="6954"/>
    <lineage>
        <taxon>Eukaryota</taxon>
        <taxon>Metazoa</taxon>
        <taxon>Ecdysozoa</taxon>
        <taxon>Arthropoda</taxon>
        <taxon>Chelicerata</taxon>
        <taxon>Arachnida</taxon>
        <taxon>Acari</taxon>
        <taxon>Acariformes</taxon>
        <taxon>Sarcoptiformes</taxon>
        <taxon>Astigmata</taxon>
        <taxon>Psoroptidia</taxon>
        <taxon>Analgoidea</taxon>
        <taxon>Pyroglyphidae</taxon>
        <taxon>Dermatophagoidinae</taxon>
        <taxon>Dermatophagoides</taxon>
    </lineage>
</organism>
<proteinExistence type="predicted"/>
<feature type="transmembrane region" description="Helical" evidence="1">
    <location>
        <begin position="704"/>
        <end position="728"/>
    </location>
</feature>
<accession>A0A922LC39</accession>
<feature type="transmembrane region" description="Helical" evidence="1">
    <location>
        <begin position="434"/>
        <end position="457"/>
    </location>
</feature>
<dbReference type="AlphaFoldDB" id="A0A922LC39"/>
<feature type="transmembrane region" description="Helical" evidence="1">
    <location>
        <begin position="80"/>
        <end position="102"/>
    </location>
</feature>
<reference evidence="2" key="2">
    <citation type="journal article" date="2022" name="Res Sq">
        <title>Comparative Genomics Reveals Insights into the Divergent Evolution of Astigmatic Mites and Household Pest Adaptations.</title>
        <authorList>
            <person name="Xiong Q."/>
            <person name="Wan A.T.-Y."/>
            <person name="Liu X.-Y."/>
            <person name="Fung C.S.-H."/>
            <person name="Xiao X."/>
            <person name="Malainual N."/>
            <person name="Hou J."/>
            <person name="Wang L."/>
            <person name="Wang M."/>
            <person name="Yang K."/>
            <person name="Cui Y."/>
            <person name="Leung E."/>
            <person name="Nong W."/>
            <person name="Shin S.-K."/>
            <person name="Au S."/>
            <person name="Jeong K.Y."/>
            <person name="Chew F.T."/>
            <person name="Hui J."/>
            <person name="Leung T.F."/>
            <person name="Tungtrongchitr A."/>
            <person name="Zhong N."/>
            <person name="Liu Z."/>
            <person name="Tsui S."/>
        </authorList>
    </citation>
    <scope>NUCLEOTIDE SEQUENCE</scope>
    <source>
        <strain evidence="2">Derf</strain>
        <tissue evidence="2">Whole organism</tissue>
    </source>
</reference>
<keyword evidence="1" id="KW-1133">Transmembrane helix</keyword>
<feature type="transmembrane region" description="Helical" evidence="1">
    <location>
        <begin position="396"/>
        <end position="414"/>
    </location>
</feature>
<feature type="transmembrane region" description="Helical" evidence="1">
    <location>
        <begin position="229"/>
        <end position="255"/>
    </location>
</feature>
<feature type="transmembrane region" description="Helical" evidence="1">
    <location>
        <begin position="342"/>
        <end position="364"/>
    </location>
</feature>
<comment type="caution">
    <text evidence="2">The sequence shown here is derived from an EMBL/GenBank/DDBJ whole genome shotgun (WGS) entry which is preliminary data.</text>
</comment>
<gene>
    <name evidence="2" type="ORF">DERF_004132</name>
</gene>
<feature type="transmembrane region" description="Helical" evidence="1">
    <location>
        <begin position="625"/>
        <end position="643"/>
    </location>
</feature>
<feature type="transmembrane region" description="Helical" evidence="1">
    <location>
        <begin position="32"/>
        <end position="52"/>
    </location>
</feature>
<evidence type="ECO:0000313" key="3">
    <source>
        <dbReference type="Proteomes" id="UP000790347"/>
    </source>
</evidence>
<name>A0A922LC39_DERFA</name>
<evidence type="ECO:0000313" key="2">
    <source>
        <dbReference type="EMBL" id="KAH9530319.1"/>
    </source>
</evidence>
<protein>
    <submittedName>
        <fullName evidence="2">Uncharacterized protein</fullName>
    </submittedName>
</protein>
<sequence>MKIHNPYLRIFVLLHGTSGIQLLPIRRNDWHSIISFIINITLNVITYWAIFIDSPAGDENKWSDSSSAKLYDYFRRANFYAIYPIIYAGSIGSYLAYGHCIIASLDSTAFIIVRDCKQNRWKSLFIFLLGMIFWNQRFIIRELRYLIKLSLNNFRTLKLLTGMYLYHATQLTNWYLLCYYQLNIFFTLKQISHKLWSNESMQRTNSFSLEQRLYRSIIQLSEQCRHLQYYYSFIILFILIELSDSIIGNLCYLMIESFGTKIGWLSIYEQCVRWCLLIALVEMNHRNLILFDRIDQHFYRKLSTTIQMMINTNCSHVQYDRIARFSKFNQLNIYRQYYQLSLFNWLNVNISLLIDVFFFSLAYMKIYSPYLRMFVQVNGFTGLQLSPIRWNDYRTIVIFLINILLNISTFWGLFNNLRSTDNHLRSNKKLYEQFLLADLYLIYPLIYGGFIGCYLHYGSRIIHSLDSPVFTGIRDCKRNRFKALTVYLMFTLFWGQRLLLKEWRLLPHNKELFFKWKTFNSMLSIFIYQSSQMTNWFILGYHQMITYLTLRQIVRKLSPDENLLTNRNNFSSRDRRLFLLLQNLTEQNRQIQFYSSFILLFILIELTNSFIAVLCILLIDSVRFGLIVIYEQCIRWFVFISVIEMNRRNLLLFNHIDRYFYRKFSTIQLINSRHHNNNNWIARYSKYNQIEIFRQYYQLSLFNWLDINISLLIEIFFFSLGCVMIIALTS</sequence>
<keyword evidence="3" id="KW-1185">Reference proteome</keyword>
<feature type="transmembrane region" description="Helical" evidence="1">
    <location>
        <begin position="597"/>
        <end position="619"/>
    </location>
</feature>
<feature type="transmembrane region" description="Helical" evidence="1">
    <location>
        <begin position="519"/>
        <end position="541"/>
    </location>
</feature>
<feature type="transmembrane region" description="Helical" evidence="1">
    <location>
        <begin position="164"/>
        <end position="186"/>
    </location>
</feature>
<evidence type="ECO:0000256" key="1">
    <source>
        <dbReference type="SAM" id="Phobius"/>
    </source>
</evidence>
<dbReference type="EMBL" id="ASGP02000001">
    <property type="protein sequence ID" value="KAH9530319.1"/>
    <property type="molecule type" value="Genomic_DNA"/>
</dbReference>
<feature type="transmembrane region" description="Helical" evidence="1">
    <location>
        <begin position="123"/>
        <end position="140"/>
    </location>
</feature>
<feature type="transmembrane region" description="Helical" evidence="1">
    <location>
        <begin position="481"/>
        <end position="499"/>
    </location>
</feature>
<dbReference type="Proteomes" id="UP000790347">
    <property type="component" value="Unassembled WGS sequence"/>
</dbReference>